<dbReference type="PROSITE" id="PS51318">
    <property type="entry name" value="TAT"/>
    <property type="match status" value="1"/>
</dbReference>
<sequence>MARYTLTRRTLAALAGAGLAALAVGAAHADAAKPRIAAVVQSLDTEFNVLWANAANSHPLVKDGTVTLTVLDGRMDALTQSNQFDTAISEKYDAIIFVPVDINAGNDPVERAKNAGVPVIGSNTLISNTDLYNAYISSNDVEAGKILAKSVFDKMGGKGNVVIVEGMIGQSAQVQRLEGIEATLKDYPDIKVLEQKTANWSRAEALSLVENWLTAHPDQIQGIIGENDEMAIGALEAVKAHGLDPKKIPVAGVDGVTDALLAVQRGEMMSTLQDADAQAQGAIDLALGVVRGADYKPQAKVWDVNGGQLAWDGGKQKQYSVPWVPVTGENVEALLAMRKTQ</sequence>
<dbReference type="InterPro" id="IPR028082">
    <property type="entry name" value="Peripla_BP_I"/>
</dbReference>
<dbReference type="RefSeq" id="WP_266279464.1">
    <property type="nucleotide sequence ID" value="NZ_JAPKNF010000001.1"/>
</dbReference>
<gene>
    <name evidence="6" type="ORF">QO015_002162</name>
</gene>
<evidence type="ECO:0000256" key="1">
    <source>
        <dbReference type="ARBA" id="ARBA00004196"/>
    </source>
</evidence>
<dbReference type="Proteomes" id="UP001223743">
    <property type="component" value="Unassembled WGS sequence"/>
</dbReference>
<dbReference type="CDD" id="cd06313">
    <property type="entry name" value="PBP1_ABC_ThpA_XypA"/>
    <property type="match status" value="1"/>
</dbReference>
<evidence type="ECO:0000256" key="4">
    <source>
        <dbReference type="SAM" id="SignalP"/>
    </source>
</evidence>
<dbReference type="InterPro" id="IPR006311">
    <property type="entry name" value="TAT_signal"/>
</dbReference>
<comment type="caution">
    <text evidence="6">The sequence shown here is derived from an EMBL/GenBank/DDBJ whole genome shotgun (WGS) entry which is preliminary data.</text>
</comment>
<evidence type="ECO:0000256" key="2">
    <source>
        <dbReference type="ARBA" id="ARBA00007639"/>
    </source>
</evidence>
<evidence type="ECO:0000259" key="5">
    <source>
        <dbReference type="Pfam" id="PF13407"/>
    </source>
</evidence>
<evidence type="ECO:0000256" key="3">
    <source>
        <dbReference type="ARBA" id="ARBA00022729"/>
    </source>
</evidence>
<dbReference type="Gene3D" id="3.40.50.2300">
    <property type="match status" value="2"/>
</dbReference>
<feature type="chain" id="PRO_5046352771" evidence="4">
    <location>
        <begin position="30"/>
        <end position="341"/>
    </location>
</feature>
<evidence type="ECO:0000313" key="6">
    <source>
        <dbReference type="EMBL" id="MDQ0516549.1"/>
    </source>
</evidence>
<keyword evidence="7" id="KW-1185">Reference proteome</keyword>
<evidence type="ECO:0000313" key="7">
    <source>
        <dbReference type="Proteomes" id="UP001223743"/>
    </source>
</evidence>
<accession>A0ABU0M6G7</accession>
<dbReference type="InterPro" id="IPR025997">
    <property type="entry name" value="SBP_2_dom"/>
</dbReference>
<reference evidence="6 7" key="1">
    <citation type="submission" date="2023-07" db="EMBL/GenBank/DDBJ databases">
        <title>Genomic Encyclopedia of Type Strains, Phase IV (KMG-IV): sequencing the most valuable type-strain genomes for metagenomic binning, comparative biology and taxonomic classification.</title>
        <authorList>
            <person name="Goeker M."/>
        </authorList>
    </citation>
    <scope>NUCLEOTIDE SEQUENCE [LARGE SCALE GENOMIC DNA]</scope>
    <source>
        <strain evidence="6 7">B1-1</strain>
    </source>
</reference>
<organism evidence="6 7">
    <name type="scientific">Kaistia geumhonensis</name>
    <dbReference type="NCBI Taxonomy" id="410839"/>
    <lineage>
        <taxon>Bacteria</taxon>
        <taxon>Pseudomonadati</taxon>
        <taxon>Pseudomonadota</taxon>
        <taxon>Alphaproteobacteria</taxon>
        <taxon>Hyphomicrobiales</taxon>
        <taxon>Kaistiaceae</taxon>
        <taxon>Kaistia</taxon>
    </lineage>
</organism>
<keyword evidence="3 4" id="KW-0732">Signal</keyword>
<name>A0ABU0M6G7_9HYPH</name>
<dbReference type="SUPFAM" id="SSF53822">
    <property type="entry name" value="Periplasmic binding protein-like I"/>
    <property type="match status" value="1"/>
</dbReference>
<feature type="signal peptide" evidence="4">
    <location>
        <begin position="1"/>
        <end position="29"/>
    </location>
</feature>
<comment type="similarity">
    <text evidence="2">Belongs to the bacterial solute-binding protein 2 family.</text>
</comment>
<dbReference type="EMBL" id="JAUSWJ010000001">
    <property type="protein sequence ID" value="MDQ0516549.1"/>
    <property type="molecule type" value="Genomic_DNA"/>
</dbReference>
<protein>
    <submittedName>
        <fullName evidence="6">Ribose transport system substrate-binding protein/putative xylitol transport system substrate-binding protein</fullName>
    </submittedName>
</protein>
<dbReference type="PANTHER" id="PTHR46847:SF1">
    <property type="entry name" value="D-ALLOSE-BINDING PERIPLASMIC PROTEIN-RELATED"/>
    <property type="match status" value="1"/>
</dbReference>
<proteinExistence type="inferred from homology"/>
<dbReference type="PANTHER" id="PTHR46847">
    <property type="entry name" value="D-ALLOSE-BINDING PERIPLASMIC PROTEIN-RELATED"/>
    <property type="match status" value="1"/>
</dbReference>
<feature type="domain" description="Periplasmic binding protein" evidence="5">
    <location>
        <begin position="65"/>
        <end position="292"/>
    </location>
</feature>
<comment type="subcellular location">
    <subcellularLocation>
        <location evidence="1">Cell envelope</location>
    </subcellularLocation>
</comment>
<dbReference type="Pfam" id="PF13407">
    <property type="entry name" value="Peripla_BP_4"/>
    <property type="match status" value="1"/>
</dbReference>